<protein>
    <submittedName>
        <fullName evidence="1">EF-hand calcium-binding domain-containing protein 10 like protein</fullName>
    </submittedName>
</protein>
<name>A0ABQ5KTX5_9EUKA</name>
<keyword evidence="2" id="KW-1185">Reference proteome</keyword>
<evidence type="ECO:0000313" key="2">
    <source>
        <dbReference type="Proteomes" id="UP001057375"/>
    </source>
</evidence>
<reference evidence="1" key="1">
    <citation type="submission" date="2022-03" db="EMBL/GenBank/DDBJ databases">
        <title>Draft genome sequence of Aduncisulcus paluster, a free-living microaerophilic Fornicata.</title>
        <authorList>
            <person name="Yuyama I."/>
            <person name="Kume K."/>
            <person name="Tamura T."/>
            <person name="Inagaki Y."/>
            <person name="Hashimoto T."/>
        </authorList>
    </citation>
    <scope>NUCLEOTIDE SEQUENCE</scope>
    <source>
        <strain evidence="1">NY0171</strain>
    </source>
</reference>
<dbReference type="EMBL" id="BQXS01011095">
    <property type="protein sequence ID" value="GKT35917.1"/>
    <property type="molecule type" value="Genomic_DNA"/>
</dbReference>
<gene>
    <name evidence="1" type="ORF">ADUPG1_008979</name>
</gene>
<comment type="caution">
    <text evidence="1">The sequence shown here is derived from an EMBL/GenBank/DDBJ whole genome shotgun (WGS) entry which is preliminary data.</text>
</comment>
<dbReference type="InterPro" id="IPR011992">
    <property type="entry name" value="EF-hand-dom_pair"/>
</dbReference>
<dbReference type="SUPFAM" id="SSF47391">
    <property type="entry name" value="Dimerization-anchoring domain of cAMP-dependent PK regulatory subunit"/>
    <property type="match status" value="1"/>
</dbReference>
<organism evidence="1 2">
    <name type="scientific">Aduncisulcus paluster</name>
    <dbReference type="NCBI Taxonomy" id="2918883"/>
    <lineage>
        <taxon>Eukaryota</taxon>
        <taxon>Metamonada</taxon>
        <taxon>Carpediemonas-like organisms</taxon>
        <taxon>Aduncisulcus</taxon>
    </lineage>
</organism>
<evidence type="ECO:0000313" key="1">
    <source>
        <dbReference type="EMBL" id="GKT35917.1"/>
    </source>
</evidence>
<dbReference type="SUPFAM" id="SSF47473">
    <property type="entry name" value="EF-hand"/>
    <property type="match status" value="1"/>
</dbReference>
<dbReference type="Proteomes" id="UP001057375">
    <property type="component" value="Unassembled WGS sequence"/>
</dbReference>
<accession>A0ABQ5KTX5</accession>
<sequence>MSAEEQKALAKKYLTDRNVSTLFETLTSLLVLKKPEDHIRFLQLAIEDLKKSDVKAMIELYDESDLSVLFGRLDILKKGTITYSDLKRACLRLNVLRDDFPSKDEIPAEIDEAFFCKFVGDLL</sequence>
<dbReference type="InterPro" id="IPR039879">
    <property type="entry name" value="EFC10"/>
</dbReference>
<dbReference type="PANTHER" id="PTHR21847">
    <property type="entry name" value="EF-HAND CALCIUM-BINDING DOMAIN-CONTAINING PROTEIN 10"/>
    <property type="match status" value="1"/>
</dbReference>
<proteinExistence type="predicted"/>
<dbReference type="PANTHER" id="PTHR21847:SF1">
    <property type="entry name" value="EF-HAND CALCIUM-BINDING DOMAIN-CONTAINING PROTEIN 10"/>
    <property type="match status" value="1"/>
</dbReference>